<organism evidence="2">
    <name type="scientific">Desulfurella acetivorans</name>
    <dbReference type="NCBI Taxonomy" id="33002"/>
    <lineage>
        <taxon>Bacteria</taxon>
        <taxon>Pseudomonadati</taxon>
        <taxon>Campylobacterota</taxon>
        <taxon>Desulfurellia</taxon>
        <taxon>Desulfurellales</taxon>
        <taxon>Desulfurellaceae</taxon>
        <taxon>Desulfurella</taxon>
    </lineage>
</organism>
<evidence type="ECO:0000313" key="2">
    <source>
        <dbReference type="EMBL" id="HHS48912.1"/>
    </source>
</evidence>
<dbReference type="AlphaFoldDB" id="A0A7C6EAI6"/>
<dbReference type="Pfam" id="PF05656">
    <property type="entry name" value="DUF805"/>
    <property type="match status" value="1"/>
</dbReference>
<protein>
    <submittedName>
        <fullName evidence="2">DUF805 domain-containing protein</fullName>
    </submittedName>
</protein>
<name>A0A7C6EAI6_DESAE</name>
<proteinExistence type="predicted"/>
<comment type="caution">
    <text evidence="2">The sequence shown here is derived from an EMBL/GenBank/DDBJ whole genome shotgun (WGS) entry which is preliminary data.</text>
</comment>
<feature type="transmembrane region" description="Helical" evidence="1">
    <location>
        <begin position="33"/>
        <end position="54"/>
    </location>
</feature>
<dbReference type="GO" id="GO:0005886">
    <property type="term" value="C:plasma membrane"/>
    <property type="evidence" value="ECO:0007669"/>
    <property type="project" value="TreeGrafter"/>
</dbReference>
<dbReference type="Proteomes" id="UP000886400">
    <property type="component" value="Unassembled WGS sequence"/>
</dbReference>
<keyword evidence="1" id="KW-0812">Transmembrane</keyword>
<dbReference type="EMBL" id="DRZX01000173">
    <property type="protein sequence ID" value="HHS48912.1"/>
    <property type="molecule type" value="Genomic_DNA"/>
</dbReference>
<dbReference type="InterPro" id="IPR008523">
    <property type="entry name" value="DUF805"/>
</dbReference>
<feature type="transmembrane region" description="Helical" evidence="1">
    <location>
        <begin position="7"/>
        <end position="27"/>
    </location>
</feature>
<evidence type="ECO:0000256" key="1">
    <source>
        <dbReference type="SAM" id="Phobius"/>
    </source>
</evidence>
<dbReference type="PANTHER" id="PTHR34980">
    <property type="entry name" value="INNER MEMBRANE PROTEIN-RELATED-RELATED"/>
    <property type="match status" value="1"/>
</dbReference>
<dbReference type="PANTHER" id="PTHR34980:SF2">
    <property type="entry name" value="INNER MEMBRANE PROTEIN YHAH-RELATED"/>
    <property type="match status" value="1"/>
</dbReference>
<gene>
    <name evidence="2" type="ORF">ENM99_03510</name>
</gene>
<feature type="transmembrane region" description="Helical" evidence="1">
    <location>
        <begin position="98"/>
        <end position="120"/>
    </location>
</feature>
<keyword evidence="1" id="KW-0472">Membrane</keyword>
<feature type="transmembrane region" description="Helical" evidence="1">
    <location>
        <begin position="66"/>
        <end position="86"/>
    </location>
</feature>
<accession>A0A7C6EAI6</accession>
<sequence>MFYIGNIIVFAVLLILITLFLYALKVTNYRELIAVYSAFVMIWRIALLLPTLSLQTRRFHDANKSGWLTVLFFICSFILGFVSSAFENLSSSSQNFTILTLVVIACLAIDIWLFVILGFVKGTSSSNKYRPNPLG</sequence>
<reference evidence="2" key="1">
    <citation type="journal article" date="2020" name="mSystems">
        <title>Genome- and Community-Level Interaction Insights into Carbon Utilization and Element Cycling Functions of Hydrothermarchaeota in Hydrothermal Sediment.</title>
        <authorList>
            <person name="Zhou Z."/>
            <person name="Liu Y."/>
            <person name="Xu W."/>
            <person name="Pan J."/>
            <person name="Luo Z.H."/>
            <person name="Li M."/>
        </authorList>
    </citation>
    <scope>NUCLEOTIDE SEQUENCE [LARGE SCALE GENOMIC DNA]</scope>
    <source>
        <strain evidence="2">SpSt-1135</strain>
    </source>
</reference>
<keyword evidence="1" id="KW-1133">Transmembrane helix</keyword>